<feature type="signal peptide" evidence="5">
    <location>
        <begin position="1"/>
        <end position="23"/>
    </location>
</feature>
<proteinExistence type="inferred from homology"/>
<comment type="domain">
    <text evidence="5">The RxLR-dEER motif acts to carry the protein into the host cell cytoplasm through binding to cell surface phosphatidylinositol-3-phosphate.</text>
</comment>
<comment type="subcellular location">
    <subcellularLocation>
        <location evidence="1 5">Secreted</location>
    </subcellularLocation>
</comment>
<gene>
    <name evidence="6" type="ORF">PHPALM_4039</name>
</gene>
<reference evidence="6 7" key="1">
    <citation type="journal article" date="2017" name="Genome Biol. Evol.">
        <title>Phytophthora megakarya and P. palmivora, closely related causal agents of cacao black pod rot, underwent increases in genome sizes and gene numbers by different mechanisms.</title>
        <authorList>
            <person name="Ali S.S."/>
            <person name="Shao J."/>
            <person name="Lary D.J."/>
            <person name="Kronmiller B."/>
            <person name="Shen D."/>
            <person name="Strem M.D."/>
            <person name="Amoako-Attah I."/>
            <person name="Akrofi A.Y."/>
            <person name="Begoude B.A."/>
            <person name="Ten Hoopen G.M."/>
            <person name="Coulibaly K."/>
            <person name="Kebe B.I."/>
            <person name="Melnick R.L."/>
            <person name="Guiltinan M.J."/>
            <person name="Tyler B.M."/>
            <person name="Meinhardt L.W."/>
            <person name="Bailey B.A."/>
        </authorList>
    </citation>
    <scope>NUCLEOTIDE SEQUENCE [LARGE SCALE GENOMIC DNA]</scope>
    <source>
        <strain evidence="7">sbr112.9</strain>
    </source>
</reference>
<evidence type="ECO:0000256" key="2">
    <source>
        <dbReference type="ARBA" id="ARBA00010400"/>
    </source>
</evidence>
<dbReference type="GO" id="GO:0005576">
    <property type="term" value="C:extracellular region"/>
    <property type="evidence" value="ECO:0007669"/>
    <property type="project" value="UniProtKB-SubCell"/>
</dbReference>
<comment type="similarity">
    <text evidence="2 5">Belongs to the RxLR effector family.</text>
</comment>
<keyword evidence="3 5" id="KW-0964">Secreted</keyword>
<dbReference type="Pfam" id="PF16810">
    <property type="entry name" value="RXLR"/>
    <property type="match status" value="1"/>
</dbReference>
<evidence type="ECO:0000313" key="7">
    <source>
        <dbReference type="Proteomes" id="UP000237271"/>
    </source>
</evidence>
<protein>
    <recommendedName>
        <fullName evidence="5">RxLR effector protein</fullName>
    </recommendedName>
</protein>
<sequence>MRVCYALLATATILLARSEGVSSVGQNKFAKADEVYSIQAAETASTNKRFLRNYNTEKDEERAGIGGKRIQASVVIKPNNLDQVFDMKKLDEALDPKNADRILKNKKLGGWLGKQELNKVLSGDLPTKRRVMAKWRSNGKTGEEVTTLIKNGGPAIEKKYRFVSLIYSGYAKKRLAGTKRKRGE</sequence>
<organism evidence="6 7">
    <name type="scientific">Phytophthora palmivora</name>
    <dbReference type="NCBI Taxonomy" id="4796"/>
    <lineage>
        <taxon>Eukaryota</taxon>
        <taxon>Sar</taxon>
        <taxon>Stramenopiles</taxon>
        <taxon>Oomycota</taxon>
        <taxon>Peronosporomycetes</taxon>
        <taxon>Peronosporales</taxon>
        <taxon>Peronosporaceae</taxon>
        <taxon>Phytophthora</taxon>
    </lineage>
</organism>
<feature type="chain" id="PRO_5028524904" description="RxLR effector protein" evidence="5">
    <location>
        <begin position="24"/>
        <end position="184"/>
    </location>
</feature>
<dbReference type="EMBL" id="NCKW01002011">
    <property type="protein sequence ID" value="POM78430.1"/>
    <property type="molecule type" value="Genomic_DNA"/>
</dbReference>
<comment type="function">
    <text evidence="5">Effector that suppresses plant defense responses during pathogen infection.</text>
</comment>
<keyword evidence="4 5" id="KW-0732">Signal</keyword>
<dbReference type="Proteomes" id="UP000237271">
    <property type="component" value="Unassembled WGS sequence"/>
</dbReference>
<evidence type="ECO:0000256" key="4">
    <source>
        <dbReference type="ARBA" id="ARBA00022729"/>
    </source>
</evidence>
<evidence type="ECO:0000256" key="3">
    <source>
        <dbReference type="ARBA" id="ARBA00022525"/>
    </source>
</evidence>
<evidence type="ECO:0000313" key="6">
    <source>
        <dbReference type="EMBL" id="POM78430.1"/>
    </source>
</evidence>
<comment type="caution">
    <text evidence="6">The sequence shown here is derived from an EMBL/GenBank/DDBJ whole genome shotgun (WGS) entry which is preliminary data.</text>
</comment>
<keyword evidence="7" id="KW-1185">Reference proteome</keyword>
<evidence type="ECO:0000256" key="1">
    <source>
        <dbReference type="ARBA" id="ARBA00004613"/>
    </source>
</evidence>
<accession>A0A2P4YKU7</accession>
<evidence type="ECO:0000256" key="5">
    <source>
        <dbReference type="RuleBase" id="RU367124"/>
    </source>
</evidence>
<dbReference type="AlphaFoldDB" id="A0A2P4YKU7"/>
<dbReference type="InterPro" id="IPR031825">
    <property type="entry name" value="RXLR"/>
</dbReference>
<dbReference type="OrthoDB" id="124761at2759"/>
<name>A0A2P4YKU7_9STRA</name>